<dbReference type="Proteomes" id="UP001360560">
    <property type="component" value="Unassembled WGS sequence"/>
</dbReference>
<evidence type="ECO:0000313" key="10">
    <source>
        <dbReference type="EMBL" id="GMM38271.1"/>
    </source>
</evidence>
<dbReference type="InterPro" id="IPR006808">
    <property type="entry name" value="ATP_synth_F0_gsu_mt"/>
</dbReference>
<keyword evidence="3" id="KW-0813">Transport</keyword>
<comment type="subcellular location">
    <subcellularLocation>
        <location evidence="1">Mitochondrion membrane</location>
    </subcellularLocation>
</comment>
<dbReference type="AlphaFoldDB" id="A0AAV5QUS9"/>
<keyword evidence="11" id="KW-1185">Reference proteome</keyword>
<evidence type="ECO:0000256" key="7">
    <source>
        <dbReference type="ARBA" id="ARBA00023128"/>
    </source>
</evidence>
<evidence type="ECO:0000256" key="8">
    <source>
        <dbReference type="ARBA" id="ARBA00023136"/>
    </source>
</evidence>
<protein>
    <submittedName>
        <fullName evidence="10">F1F0 ATP synthase subunit G</fullName>
    </submittedName>
</protein>
<dbReference type="EMBL" id="BTFZ01000019">
    <property type="protein sequence ID" value="GMM38271.1"/>
    <property type="molecule type" value="Genomic_DNA"/>
</dbReference>
<evidence type="ECO:0000256" key="6">
    <source>
        <dbReference type="ARBA" id="ARBA00023065"/>
    </source>
</evidence>
<dbReference type="Pfam" id="PF04718">
    <property type="entry name" value="ATP-synt_G"/>
    <property type="match status" value="1"/>
</dbReference>
<keyword evidence="4" id="KW-0138">CF(0)</keyword>
<evidence type="ECO:0000256" key="4">
    <source>
        <dbReference type="ARBA" id="ARBA00022547"/>
    </source>
</evidence>
<reference evidence="10 11" key="1">
    <citation type="journal article" date="2023" name="Elife">
        <title>Identification of key yeast species and microbe-microbe interactions impacting larval growth of Drosophila in the wild.</title>
        <authorList>
            <person name="Mure A."/>
            <person name="Sugiura Y."/>
            <person name="Maeda R."/>
            <person name="Honda K."/>
            <person name="Sakurai N."/>
            <person name="Takahashi Y."/>
            <person name="Watada M."/>
            <person name="Katoh T."/>
            <person name="Gotoh A."/>
            <person name="Gotoh Y."/>
            <person name="Taniguchi I."/>
            <person name="Nakamura K."/>
            <person name="Hayashi T."/>
            <person name="Katayama T."/>
            <person name="Uemura T."/>
            <person name="Hattori Y."/>
        </authorList>
    </citation>
    <scope>NUCLEOTIDE SEQUENCE [LARGE SCALE GENOMIC DNA]</scope>
    <source>
        <strain evidence="10 11">SC-9</strain>
    </source>
</reference>
<dbReference type="GeneID" id="90076260"/>
<accession>A0AAV5QUS9</accession>
<proteinExistence type="inferred from homology"/>
<dbReference type="GO" id="GO:0031966">
    <property type="term" value="C:mitochondrial membrane"/>
    <property type="evidence" value="ECO:0007669"/>
    <property type="project" value="UniProtKB-SubCell"/>
</dbReference>
<keyword evidence="6" id="KW-0406">Ion transport</keyword>
<keyword evidence="5" id="KW-0375">Hydrogen ion transport</keyword>
<dbReference type="RefSeq" id="XP_064855267.1">
    <property type="nucleotide sequence ID" value="XM_064999195.1"/>
</dbReference>
<keyword evidence="8" id="KW-0472">Membrane</keyword>
<dbReference type="GO" id="GO:0045259">
    <property type="term" value="C:proton-transporting ATP synthase complex"/>
    <property type="evidence" value="ECO:0007669"/>
    <property type="project" value="UniProtKB-KW"/>
</dbReference>
<evidence type="ECO:0000256" key="1">
    <source>
        <dbReference type="ARBA" id="ARBA00004325"/>
    </source>
</evidence>
<organism evidence="10 11">
    <name type="scientific">Saccharomycopsis crataegensis</name>
    <dbReference type="NCBI Taxonomy" id="43959"/>
    <lineage>
        <taxon>Eukaryota</taxon>
        <taxon>Fungi</taxon>
        <taxon>Dikarya</taxon>
        <taxon>Ascomycota</taxon>
        <taxon>Saccharomycotina</taxon>
        <taxon>Saccharomycetes</taxon>
        <taxon>Saccharomycopsidaceae</taxon>
        <taxon>Saccharomycopsis</taxon>
    </lineage>
</organism>
<name>A0AAV5QUS9_9ASCO</name>
<sequence length="145" mass="16272">MLFGRSLVRFQRTAFQGVRFNSTSKVQSTASGLSSKVSFLINQTVFWGKVVAELGKQVYVKEGLAPPKVKDFETVYKSLYAQALQYVKNPQKVLDLSKSFKITKECVVKYGAIGVQLFGLFSLGEIIGRRKVFGYPVFGHEEHSH</sequence>
<evidence type="ECO:0000256" key="2">
    <source>
        <dbReference type="ARBA" id="ARBA00005699"/>
    </source>
</evidence>
<comment type="similarity">
    <text evidence="2">Belongs to the ATPase g subunit family.</text>
</comment>
<gene>
    <name evidence="10" type="ORF">DASC09_056100</name>
</gene>
<comment type="caution">
    <text evidence="10">The sequence shown here is derived from an EMBL/GenBank/DDBJ whole genome shotgun (WGS) entry which is preliminary data.</text>
</comment>
<evidence type="ECO:0000313" key="11">
    <source>
        <dbReference type="Proteomes" id="UP001360560"/>
    </source>
</evidence>
<evidence type="ECO:0000256" key="9">
    <source>
        <dbReference type="ARBA" id="ARBA00023310"/>
    </source>
</evidence>
<dbReference type="GO" id="GO:0015078">
    <property type="term" value="F:proton transmembrane transporter activity"/>
    <property type="evidence" value="ECO:0007669"/>
    <property type="project" value="InterPro"/>
</dbReference>
<keyword evidence="9" id="KW-0066">ATP synthesis</keyword>
<evidence type="ECO:0000256" key="3">
    <source>
        <dbReference type="ARBA" id="ARBA00022448"/>
    </source>
</evidence>
<keyword evidence="7" id="KW-0496">Mitochondrion</keyword>
<dbReference type="GO" id="GO:0015986">
    <property type="term" value="P:proton motive force-driven ATP synthesis"/>
    <property type="evidence" value="ECO:0007669"/>
    <property type="project" value="InterPro"/>
</dbReference>
<evidence type="ECO:0000256" key="5">
    <source>
        <dbReference type="ARBA" id="ARBA00022781"/>
    </source>
</evidence>